<dbReference type="SMART" id="SM00387">
    <property type="entry name" value="HATPase_c"/>
    <property type="match status" value="1"/>
</dbReference>
<keyword evidence="5" id="KW-0547">Nucleotide-binding</keyword>
<keyword evidence="3" id="KW-0597">Phosphoprotein</keyword>
<comment type="catalytic activity">
    <reaction evidence="1">
        <text>ATP + protein L-histidine = ADP + protein N-phospho-L-histidine.</text>
        <dbReference type="EC" id="2.7.13.3"/>
    </reaction>
</comment>
<dbReference type="InterPro" id="IPR003594">
    <property type="entry name" value="HATPase_dom"/>
</dbReference>
<proteinExistence type="predicted"/>
<evidence type="ECO:0000256" key="3">
    <source>
        <dbReference type="ARBA" id="ARBA00022553"/>
    </source>
</evidence>
<dbReference type="EMBL" id="JAHESD010000005">
    <property type="protein sequence ID" value="MBT1702473.1"/>
    <property type="molecule type" value="Genomic_DNA"/>
</dbReference>
<gene>
    <name evidence="10" type="ORF">KK060_04230</name>
</gene>
<dbReference type="InterPro" id="IPR003661">
    <property type="entry name" value="HisK_dim/P_dom"/>
</dbReference>
<comment type="caution">
    <text evidence="10">The sequence shown here is derived from an EMBL/GenBank/DDBJ whole genome shotgun (WGS) entry which is preliminary data.</text>
</comment>
<dbReference type="PANTHER" id="PTHR42878">
    <property type="entry name" value="TWO-COMPONENT HISTIDINE KINASE"/>
    <property type="match status" value="1"/>
</dbReference>
<dbReference type="CDD" id="cd00075">
    <property type="entry name" value="HATPase"/>
    <property type="match status" value="1"/>
</dbReference>
<keyword evidence="7" id="KW-0067">ATP-binding</keyword>
<evidence type="ECO:0000313" key="10">
    <source>
        <dbReference type="EMBL" id="MBT1702473.1"/>
    </source>
</evidence>
<dbReference type="PANTHER" id="PTHR42878:SF7">
    <property type="entry name" value="SENSOR HISTIDINE KINASE GLRK"/>
    <property type="match status" value="1"/>
</dbReference>
<keyword evidence="11" id="KW-1185">Reference proteome</keyword>
<dbReference type="SUPFAM" id="SSF55874">
    <property type="entry name" value="ATPase domain of HSP90 chaperone/DNA topoisomerase II/histidine kinase"/>
    <property type="match status" value="1"/>
</dbReference>
<evidence type="ECO:0000256" key="8">
    <source>
        <dbReference type="ARBA" id="ARBA00023012"/>
    </source>
</evidence>
<dbReference type="GO" id="GO:0016301">
    <property type="term" value="F:kinase activity"/>
    <property type="evidence" value="ECO:0007669"/>
    <property type="project" value="UniProtKB-KW"/>
</dbReference>
<dbReference type="InterPro" id="IPR036097">
    <property type="entry name" value="HisK_dim/P_sf"/>
</dbReference>
<dbReference type="InterPro" id="IPR035965">
    <property type="entry name" value="PAS-like_dom_sf"/>
</dbReference>
<evidence type="ECO:0000313" key="11">
    <source>
        <dbReference type="Proteomes" id="UP000772618"/>
    </source>
</evidence>
<dbReference type="InterPro" id="IPR036890">
    <property type="entry name" value="HATPase_C_sf"/>
</dbReference>
<dbReference type="InterPro" id="IPR050351">
    <property type="entry name" value="BphY/WalK/GraS-like"/>
</dbReference>
<dbReference type="InterPro" id="IPR004358">
    <property type="entry name" value="Sig_transdc_His_kin-like_C"/>
</dbReference>
<dbReference type="SUPFAM" id="SSF47384">
    <property type="entry name" value="Homodimeric domain of signal transducing histidine kinase"/>
    <property type="match status" value="1"/>
</dbReference>
<dbReference type="Proteomes" id="UP000772618">
    <property type="component" value="Unassembled WGS sequence"/>
</dbReference>
<evidence type="ECO:0000256" key="6">
    <source>
        <dbReference type="ARBA" id="ARBA00022777"/>
    </source>
</evidence>
<evidence type="ECO:0000256" key="4">
    <source>
        <dbReference type="ARBA" id="ARBA00022679"/>
    </source>
</evidence>
<feature type="domain" description="Histidine kinase" evidence="9">
    <location>
        <begin position="249"/>
        <end position="461"/>
    </location>
</feature>
<dbReference type="RefSeq" id="WP_254152436.1">
    <property type="nucleotide sequence ID" value="NZ_JAHESD010000005.1"/>
</dbReference>
<evidence type="ECO:0000256" key="7">
    <source>
        <dbReference type="ARBA" id="ARBA00022840"/>
    </source>
</evidence>
<dbReference type="Pfam" id="PF02518">
    <property type="entry name" value="HATPase_c"/>
    <property type="match status" value="1"/>
</dbReference>
<dbReference type="Gene3D" id="1.10.287.130">
    <property type="match status" value="1"/>
</dbReference>
<dbReference type="EC" id="2.7.13.3" evidence="2"/>
<evidence type="ECO:0000256" key="5">
    <source>
        <dbReference type="ARBA" id="ARBA00022741"/>
    </source>
</evidence>
<dbReference type="CDD" id="cd00082">
    <property type="entry name" value="HisKA"/>
    <property type="match status" value="1"/>
</dbReference>
<reference evidence="10 11" key="1">
    <citation type="submission" date="2021-05" db="EMBL/GenBank/DDBJ databases">
        <title>A Polyphasic approach of four new species of the genus Ohtaekwangia: Ohtaekwangia histidinii sp. nov., Ohtaekwangia cretensis sp. nov., Ohtaekwangia indiensis sp. nov., Ohtaekwangia reichenbachii sp. nov. from diverse environment.</title>
        <authorList>
            <person name="Octaviana S."/>
        </authorList>
    </citation>
    <scope>NUCLEOTIDE SEQUENCE [LARGE SCALE GENOMIC DNA]</scope>
    <source>
        <strain evidence="10 11">PWU20</strain>
    </source>
</reference>
<dbReference type="SMART" id="SM00388">
    <property type="entry name" value="HisKA"/>
    <property type="match status" value="1"/>
</dbReference>
<dbReference type="SUPFAM" id="SSF55785">
    <property type="entry name" value="PYP-like sensor domain (PAS domain)"/>
    <property type="match status" value="1"/>
</dbReference>
<keyword evidence="6 10" id="KW-0418">Kinase</keyword>
<organism evidence="10 11">
    <name type="scientific">Chryseosolibacter indicus</name>
    <dbReference type="NCBI Taxonomy" id="2782351"/>
    <lineage>
        <taxon>Bacteria</taxon>
        <taxon>Pseudomonadati</taxon>
        <taxon>Bacteroidota</taxon>
        <taxon>Cytophagia</taxon>
        <taxon>Cytophagales</taxon>
        <taxon>Chryseotaleaceae</taxon>
        <taxon>Chryseosolibacter</taxon>
    </lineage>
</organism>
<sequence length="461" mass="52357">MSDHRVDTLPSFIYDELINPVADNDKVGVAITDCAGEVLYSTSLFDNLLVQFQINSLQEHLRSPHIVFKSQAGILTLQQDYLQEVENEFVLWIAFKEVDEDTRKYIAAIKHIYYTFNNAGFEVVFRTSVTDQLVFYNRLLVKTFGFASSKQPEGYKITELCDADVINRIKQKVAVSGHVQNEVVTFRTLGGEKWIGLVNCHYFDGGENNPVLAWTVLDISERILYQESLRMNNIQLEKVNSQMEKFLYSTSHDLRSPLTSIFGLVNLARLESKEPVIQDYFSRIESSAMRLDNLIRDIISFSKTTYQTVKYDKVDVRSLIEKYLNSYKDNASFGTIEFEIITQCNEAVFSDPERLGVILDNLIRNAIHFFDPNKATSFVRISAASSKENVTIEIMDNGVGIPSQHLEKVFDMFYKASIHSKGAGLGLYIVKETVNTLNGNVSVESELGFGTIFRLVIPNKA</sequence>
<accession>A0ABS5VN72</accession>
<keyword evidence="4" id="KW-0808">Transferase</keyword>
<dbReference type="PRINTS" id="PR00344">
    <property type="entry name" value="BCTRLSENSOR"/>
</dbReference>
<protein>
    <recommendedName>
        <fullName evidence="2">histidine kinase</fullName>
        <ecNumber evidence="2">2.7.13.3</ecNumber>
    </recommendedName>
</protein>
<evidence type="ECO:0000256" key="1">
    <source>
        <dbReference type="ARBA" id="ARBA00000085"/>
    </source>
</evidence>
<dbReference type="PROSITE" id="PS50109">
    <property type="entry name" value="HIS_KIN"/>
    <property type="match status" value="1"/>
</dbReference>
<keyword evidence="8" id="KW-0902">Two-component regulatory system</keyword>
<name>A0ABS5VN72_9BACT</name>
<evidence type="ECO:0000256" key="2">
    <source>
        <dbReference type="ARBA" id="ARBA00012438"/>
    </source>
</evidence>
<dbReference type="Gene3D" id="3.30.565.10">
    <property type="entry name" value="Histidine kinase-like ATPase, C-terminal domain"/>
    <property type="match status" value="1"/>
</dbReference>
<dbReference type="InterPro" id="IPR005467">
    <property type="entry name" value="His_kinase_dom"/>
</dbReference>
<evidence type="ECO:0000259" key="9">
    <source>
        <dbReference type="PROSITE" id="PS50109"/>
    </source>
</evidence>
<dbReference type="Pfam" id="PF00512">
    <property type="entry name" value="HisKA"/>
    <property type="match status" value="1"/>
</dbReference>